<proteinExistence type="predicted"/>
<name>A0ABT5FZQ9_9ACTN</name>
<evidence type="ECO:0000313" key="1">
    <source>
        <dbReference type="EMBL" id="MDC2958008.1"/>
    </source>
</evidence>
<keyword evidence="2" id="KW-1185">Reference proteome</keyword>
<reference evidence="1 2" key="1">
    <citation type="journal article" date="2015" name="Int. J. Syst. Evol. Microbiol.">
        <title>Streptomyces gilvifuscus sp. nov., an actinomycete that produces antibacterial compounds isolated from soil.</title>
        <authorList>
            <person name="Nguyen T.M."/>
            <person name="Kim J."/>
        </authorList>
    </citation>
    <scope>NUCLEOTIDE SEQUENCE [LARGE SCALE GENOMIC DNA]</scope>
    <source>
        <strain evidence="1 2">T113</strain>
    </source>
</reference>
<comment type="caution">
    <text evidence="1">The sequence shown here is derived from an EMBL/GenBank/DDBJ whole genome shotgun (WGS) entry which is preliminary data.</text>
</comment>
<evidence type="ECO:0000313" key="2">
    <source>
        <dbReference type="Proteomes" id="UP001221328"/>
    </source>
</evidence>
<organism evidence="1 2">
    <name type="scientific">Streptomyces gilvifuscus</name>
    <dbReference type="NCBI Taxonomy" id="1550617"/>
    <lineage>
        <taxon>Bacteria</taxon>
        <taxon>Bacillati</taxon>
        <taxon>Actinomycetota</taxon>
        <taxon>Actinomycetes</taxon>
        <taxon>Kitasatosporales</taxon>
        <taxon>Streptomycetaceae</taxon>
        <taxon>Streptomyces</taxon>
    </lineage>
</organism>
<gene>
    <name evidence="1" type="ORF">PO587_26490</name>
</gene>
<dbReference type="RefSeq" id="WP_272176942.1">
    <property type="nucleotide sequence ID" value="NZ_JAQOSK010000011.1"/>
</dbReference>
<dbReference type="Proteomes" id="UP001221328">
    <property type="component" value="Unassembled WGS sequence"/>
</dbReference>
<accession>A0ABT5FZQ9</accession>
<dbReference type="EMBL" id="JAQOSK010000011">
    <property type="protein sequence ID" value="MDC2958008.1"/>
    <property type="molecule type" value="Genomic_DNA"/>
</dbReference>
<protein>
    <submittedName>
        <fullName evidence="1">Uncharacterized protein</fullName>
    </submittedName>
</protein>
<sequence>MAELIRQQELDVEVDFYGFALQDVDDTQVPVEYPEGREAGSAFLTAREGRLDIKSAGHTHTATLSAEVWDGEPPAAEDRGNWEEQGEAQFRSPSGELAVWTVTGGPMDTYLSLSETGGSWRVRVYCEGRAEVRRLAWEGMPEGIEHYLVQFWPAPA</sequence>